<dbReference type="InterPro" id="IPR011059">
    <property type="entry name" value="Metal-dep_hydrolase_composite"/>
</dbReference>
<dbReference type="Gene3D" id="2.30.40.10">
    <property type="entry name" value="Urease, subunit C, domain 1"/>
    <property type="match status" value="1"/>
</dbReference>
<dbReference type="NCBIfam" id="TIGR00857">
    <property type="entry name" value="pyrC_multi"/>
    <property type="match status" value="1"/>
</dbReference>
<dbReference type="InterPro" id="IPR050138">
    <property type="entry name" value="DHOase/Allantoinase_Hydrolase"/>
</dbReference>
<dbReference type="InterPro" id="IPR004722">
    <property type="entry name" value="DHOase"/>
</dbReference>
<dbReference type="GO" id="GO:0004038">
    <property type="term" value="F:allantoinase activity"/>
    <property type="evidence" value="ECO:0007669"/>
    <property type="project" value="TreeGrafter"/>
</dbReference>
<dbReference type="InterPro" id="IPR032466">
    <property type="entry name" value="Metal_Hydrolase"/>
</dbReference>
<evidence type="ECO:0000256" key="1">
    <source>
        <dbReference type="ARBA" id="ARBA00022975"/>
    </source>
</evidence>
<dbReference type="CDD" id="cd01317">
    <property type="entry name" value="DHOase_IIa"/>
    <property type="match status" value="1"/>
</dbReference>
<dbReference type="GO" id="GO:0006145">
    <property type="term" value="P:purine nucleobase catabolic process"/>
    <property type="evidence" value="ECO:0007669"/>
    <property type="project" value="TreeGrafter"/>
</dbReference>
<keyword evidence="1" id="KW-0665">Pyrimidine biosynthesis</keyword>
<feature type="domain" description="Dihydroorotase catalytic" evidence="2">
    <location>
        <begin position="59"/>
        <end position="243"/>
    </location>
</feature>
<dbReference type="Pfam" id="PF12890">
    <property type="entry name" value="DHOase"/>
    <property type="match status" value="1"/>
</dbReference>
<protein>
    <submittedName>
        <fullName evidence="3">Dihydroorotase</fullName>
    </submittedName>
</protein>
<reference evidence="3" key="1">
    <citation type="journal article" date="2020" name="mSystems">
        <title>Genome- and Community-Level Interaction Insights into Carbon Utilization and Element Cycling Functions of Hydrothermarchaeota in Hydrothermal Sediment.</title>
        <authorList>
            <person name="Zhou Z."/>
            <person name="Liu Y."/>
            <person name="Xu W."/>
            <person name="Pan J."/>
            <person name="Luo Z.H."/>
            <person name="Li M."/>
        </authorList>
    </citation>
    <scope>NUCLEOTIDE SEQUENCE [LARGE SCALE GENOMIC DNA]</scope>
    <source>
        <strain evidence="3">SpSt-1019</strain>
    </source>
</reference>
<evidence type="ECO:0000259" key="2">
    <source>
        <dbReference type="Pfam" id="PF12890"/>
    </source>
</evidence>
<organism evidence="3">
    <name type="scientific">Thermodesulfobium narugense</name>
    <dbReference type="NCBI Taxonomy" id="184064"/>
    <lineage>
        <taxon>Bacteria</taxon>
        <taxon>Pseudomonadati</taxon>
        <taxon>Thermodesulfobiota</taxon>
        <taxon>Thermodesulfobiia</taxon>
        <taxon>Thermodesulfobiales</taxon>
        <taxon>Thermodesulfobiaceae</taxon>
        <taxon>Thermodesulfobium</taxon>
    </lineage>
</organism>
<dbReference type="AlphaFoldDB" id="A0A7C5PQG2"/>
<dbReference type="SUPFAM" id="SSF51556">
    <property type="entry name" value="Metallo-dependent hydrolases"/>
    <property type="match status" value="1"/>
</dbReference>
<dbReference type="EMBL" id="DRUY01000085">
    <property type="protein sequence ID" value="HHI65412.1"/>
    <property type="molecule type" value="Genomic_DNA"/>
</dbReference>
<dbReference type="PANTHER" id="PTHR43668">
    <property type="entry name" value="ALLANTOINASE"/>
    <property type="match status" value="1"/>
</dbReference>
<dbReference type="PANTHER" id="PTHR43668:SF2">
    <property type="entry name" value="ALLANTOINASE"/>
    <property type="match status" value="1"/>
</dbReference>
<dbReference type="GO" id="GO:0046872">
    <property type="term" value="F:metal ion binding"/>
    <property type="evidence" value="ECO:0007669"/>
    <property type="project" value="InterPro"/>
</dbReference>
<dbReference type="GO" id="GO:0004151">
    <property type="term" value="F:dihydroorotase activity"/>
    <property type="evidence" value="ECO:0007669"/>
    <property type="project" value="InterPro"/>
</dbReference>
<dbReference type="GO" id="GO:0006221">
    <property type="term" value="P:pyrimidine nucleotide biosynthetic process"/>
    <property type="evidence" value="ECO:0007669"/>
    <property type="project" value="UniProtKB-KW"/>
</dbReference>
<accession>A0A7C5PQG2</accession>
<evidence type="ECO:0000313" key="3">
    <source>
        <dbReference type="EMBL" id="HHI65412.1"/>
    </source>
</evidence>
<gene>
    <name evidence="3" type="ORF">ENL70_02535</name>
</gene>
<comment type="caution">
    <text evidence="3">The sequence shown here is derived from an EMBL/GenBank/DDBJ whole genome shotgun (WGS) entry which is preliminary data.</text>
</comment>
<dbReference type="SUPFAM" id="SSF51338">
    <property type="entry name" value="Composite domain of metallo-dependent hydrolases"/>
    <property type="match status" value="1"/>
</dbReference>
<dbReference type="Gene3D" id="3.20.20.140">
    <property type="entry name" value="Metal-dependent hydrolases"/>
    <property type="match status" value="1"/>
</dbReference>
<dbReference type="InterPro" id="IPR024403">
    <property type="entry name" value="DHOase_cat"/>
</dbReference>
<proteinExistence type="predicted"/>
<name>A0A7C5PQG2_9BACT</name>
<sequence length="442" mass="50033">MDKVMDKLDKVLFKNILVFFSDLSSKRISFYIDQSGTVNYIDSYDESDYVEVVEGEEFVVMPLLTDVHTHMRVPGQEEKEDIVSGSKAAARGGFGQIFTMPNTNPVVDNAYLVNYLVNNISKNSLIKIYPVGAVSKSQLGEELSPLLEMKKEGAIAFSDDGKPITTKILRRALIYAKAFDGIIIDHPEDLVLSDNGIIHEGKISRAYGIASIPYTSEEISVARDIALARETRSRLHLAHLSTRYSLKYIEIAKEEGLNVSSEVTVNHLVFNCENIPIFDTRFKVKPPFRDVEDMERLFGALKEGLIDMVCTDHAPHTLEEKELDYSQAPFGTPGLETAFAVLYTNFVMNNKCNLEDVIKWMVVNPSKIFSLPILELKDKSKANFFIFKKNKEFLVESKMFYSKCKLSPFLSKTLFGFPLATFYNGKLVYKDKSFIKSIKCKF</sequence>
<dbReference type="GO" id="GO:0005737">
    <property type="term" value="C:cytoplasm"/>
    <property type="evidence" value="ECO:0007669"/>
    <property type="project" value="TreeGrafter"/>
</dbReference>